<dbReference type="EMBL" id="JAFBXF010000016">
    <property type="protein sequence ID" value="MBM2419259.1"/>
    <property type="molecule type" value="Genomic_DNA"/>
</dbReference>
<evidence type="ECO:0000313" key="11">
    <source>
        <dbReference type="Proteomes" id="UP000755667"/>
    </source>
</evidence>
<keyword evidence="5 6" id="KW-0408">Iron</keyword>
<evidence type="ECO:0000259" key="8">
    <source>
        <dbReference type="PROSITE" id="PS51007"/>
    </source>
</evidence>
<dbReference type="GO" id="GO:0020037">
    <property type="term" value="F:heme binding"/>
    <property type="evidence" value="ECO:0007669"/>
    <property type="project" value="InterPro"/>
</dbReference>
<dbReference type="InterPro" id="IPR036909">
    <property type="entry name" value="Cyt_c-like_dom_sf"/>
</dbReference>
<gene>
    <name evidence="9" type="ORF">JQX41_19445</name>
    <name evidence="10" type="ORF">JQX48_19905</name>
</gene>
<dbReference type="Proteomes" id="UP000809440">
    <property type="component" value="Unassembled WGS sequence"/>
</dbReference>
<evidence type="ECO:0000313" key="10">
    <source>
        <dbReference type="EMBL" id="MBM2419259.1"/>
    </source>
</evidence>
<dbReference type="SUPFAM" id="SSF46626">
    <property type="entry name" value="Cytochrome c"/>
    <property type="match status" value="2"/>
</dbReference>
<proteinExistence type="predicted"/>
<dbReference type="AlphaFoldDB" id="A0A9Q2NVC1"/>
<feature type="domain" description="Cytochrome c" evidence="8">
    <location>
        <begin position="248"/>
        <end position="324"/>
    </location>
</feature>
<keyword evidence="12" id="KW-1185">Reference proteome</keyword>
<dbReference type="GO" id="GO:0009055">
    <property type="term" value="F:electron transfer activity"/>
    <property type="evidence" value="ECO:0007669"/>
    <property type="project" value="InterPro"/>
</dbReference>
<evidence type="ECO:0000256" key="1">
    <source>
        <dbReference type="ARBA" id="ARBA00022448"/>
    </source>
</evidence>
<evidence type="ECO:0000256" key="2">
    <source>
        <dbReference type="ARBA" id="ARBA00022617"/>
    </source>
</evidence>
<evidence type="ECO:0000256" key="6">
    <source>
        <dbReference type="PROSITE-ProRule" id="PRU00433"/>
    </source>
</evidence>
<feature type="domain" description="Cytochrome c" evidence="8">
    <location>
        <begin position="116"/>
        <end position="219"/>
    </location>
</feature>
<dbReference type="PRINTS" id="PR00604">
    <property type="entry name" value="CYTCHRMECIAB"/>
</dbReference>
<evidence type="ECO:0000256" key="5">
    <source>
        <dbReference type="ARBA" id="ARBA00023004"/>
    </source>
</evidence>
<dbReference type="Gene3D" id="1.10.760.10">
    <property type="entry name" value="Cytochrome c-like domain"/>
    <property type="match status" value="2"/>
</dbReference>
<evidence type="ECO:0000256" key="3">
    <source>
        <dbReference type="ARBA" id="ARBA00022723"/>
    </source>
</evidence>
<dbReference type="InterPro" id="IPR009056">
    <property type="entry name" value="Cyt_c-like_dom"/>
</dbReference>
<evidence type="ECO:0000256" key="7">
    <source>
        <dbReference type="SAM" id="Coils"/>
    </source>
</evidence>
<keyword evidence="4" id="KW-0249">Electron transport</keyword>
<keyword evidence="7" id="KW-0175">Coiled coil</keyword>
<sequence length="324" mass="34962">MAHSSGLFLSVIGGAALVLGVAYGWTARDYRASELDALTDRLGQLERSNSDWAAKADQASSLEARLSELETELAAAVKAAEDAQQAALAPVATVADPLQQPATNPVIADASASEFGNPARGEEVFAQCRSCHQIGQGATDRIGPHLNGIFGRRAGAHDGFRYSDDMQMMGADGLTWEIETLDAYLENPKALVSRTRMNFAGLKDSQDRSDILAYLRQFSASPQNIPEAAPTAQAREVELAPEVLAIVGDTDYGEYLASECKTCHQQDGSDRGIPSITQWPTEDFVVAMHAYKRQIRPHPVMQMMASRLSDEEIAALAAYFAKAE</sequence>
<reference evidence="9 12" key="1">
    <citation type="submission" date="2021-01" db="EMBL/GenBank/DDBJ databases">
        <title>Diatom-associated Roseobacters Show Island Model of Population Structure.</title>
        <authorList>
            <person name="Qu L."/>
            <person name="Feng X."/>
            <person name="Chen Y."/>
            <person name="Li L."/>
            <person name="Wang X."/>
            <person name="Hu Z."/>
            <person name="Wang H."/>
            <person name="Luo H."/>
        </authorList>
    </citation>
    <scope>NUCLEOTIDE SEQUENCE</scope>
    <source>
        <strain evidence="10 12">CC28-63</strain>
        <strain evidence="9">CC28-69</strain>
    </source>
</reference>
<feature type="coiled-coil region" evidence="7">
    <location>
        <begin position="35"/>
        <end position="86"/>
    </location>
</feature>
<dbReference type="InterPro" id="IPR002327">
    <property type="entry name" value="Cyt_c_1A/1B"/>
</dbReference>
<dbReference type="EMBL" id="JAFBXE010000016">
    <property type="protein sequence ID" value="MBM2414501.1"/>
    <property type="molecule type" value="Genomic_DNA"/>
</dbReference>
<protein>
    <submittedName>
        <fullName evidence="9">C-type cytochrome</fullName>
    </submittedName>
</protein>
<organism evidence="9 11">
    <name type="scientific">Marivita cryptomonadis</name>
    <dbReference type="NCBI Taxonomy" id="505252"/>
    <lineage>
        <taxon>Bacteria</taxon>
        <taxon>Pseudomonadati</taxon>
        <taxon>Pseudomonadota</taxon>
        <taxon>Alphaproteobacteria</taxon>
        <taxon>Rhodobacterales</taxon>
        <taxon>Roseobacteraceae</taxon>
        <taxon>Marivita</taxon>
    </lineage>
</organism>
<dbReference type="Pfam" id="PF13442">
    <property type="entry name" value="Cytochrome_CBB3"/>
    <property type="match status" value="1"/>
</dbReference>
<evidence type="ECO:0000313" key="9">
    <source>
        <dbReference type="EMBL" id="MBM2414501.1"/>
    </source>
</evidence>
<dbReference type="Pfam" id="PF00034">
    <property type="entry name" value="Cytochrom_C"/>
    <property type="match status" value="1"/>
</dbReference>
<dbReference type="OrthoDB" id="9805828at2"/>
<dbReference type="GO" id="GO:0046872">
    <property type="term" value="F:metal ion binding"/>
    <property type="evidence" value="ECO:0007669"/>
    <property type="project" value="UniProtKB-KW"/>
</dbReference>
<comment type="caution">
    <text evidence="9">The sequence shown here is derived from an EMBL/GenBank/DDBJ whole genome shotgun (WGS) entry which is preliminary data.</text>
</comment>
<evidence type="ECO:0000256" key="4">
    <source>
        <dbReference type="ARBA" id="ARBA00022982"/>
    </source>
</evidence>
<name>A0A9Q2NVC1_9RHOB</name>
<keyword evidence="3 6" id="KW-0479">Metal-binding</keyword>
<dbReference type="PANTHER" id="PTHR11961">
    <property type="entry name" value="CYTOCHROME C"/>
    <property type="match status" value="1"/>
</dbReference>
<keyword evidence="2 6" id="KW-0349">Heme</keyword>
<evidence type="ECO:0000313" key="12">
    <source>
        <dbReference type="Proteomes" id="UP000809440"/>
    </source>
</evidence>
<dbReference type="PROSITE" id="PS51007">
    <property type="entry name" value="CYTC"/>
    <property type="match status" value="2"/>
</dbReference>
<accession>A0A9Q2NVC1</accession>
<dbReference type="Proteomes" id="UP000755667">
    <property type="component" value="Unassembled WGS sequence"/>
</dbReference>
<keyword evidence="1" id="KW-0813">Transport</keyword>